<evidence type="ECO:0000313" key="3">
    <source>
        <dbReference type="Proteomes" id="UP001060414"/>
    </source>
</evidence>
<gene>
    <name evidence="2" type="ORF">L9S41_00940</name>
</gene>
<dbReference type="RefSeq" id="WP_260748333.1">
    <property type="nucleotide sequence ID" value="NZ_CP092109.1"/>
</dbReference>
<feature type="region of interest" description="Disordered" evidence="1">
    <location>
        <begin position="33"/>
        <end position="62"/>
    </location>
</feature>
<name>A0ABY5ZLG2_9BACT</name>
<reference evidence="2" key="1">
    <citation type="journal article" date="2022" name="Environ. Microbiol.">
        <title>Geoalkalibacter halelectricus SAP #1 sp. nov. possessing extracellular electron transfer and mineral#reducing capabilities from a haloalkaline environment.</title>
        <authorList>
            <person name="Yadav S."/>
            <person name="Singh R."/>
            <person name="Sundharam S.S."/>
            <person name="Chaudhary S."/>
            <person name="Krishnamurthi S."/>
            <person name="Patil S.A."/>
        </authorList>
    </citation>
    <scope>NUCLEOTIDE SEQUENCE</scope>
    <source>
        <strain evidence="2">SAP-1</strain>
    </source>
</reference>
<keyword evidence="3" id="KW-1185">Reference proteome</keyword>
<organism evidence="2 3">
    <name type="scientific">Geoalkalibacter halelectricus</name>
    <dbReference type="NCBI Taxonomy" id="2847045"/>
    <lineage>
        <taxon>Bacteria</taxon>
        <taxon>Pseudomonadati</taxon>
        <taxon>Thermodesulfobacteriota</taxon>
        <taxon>Desulfuromonadia</taxon>
        <taxon>Desulfuromonadales</taxon>
        <taxon>Geoalkalibacteraceae</taxon>
        <taxon>Geoalkalibacter</taxon>
    </lineage>
</organism>
<protein>
    <submittedName>
        <fullName evidence="2">Uncharacterized protein</fullName>
    </submittedName>
</protein>
<evidence type="ECO:0000313" key="2">
    <source>
        <dbReference type="EMBL" id="UWZ79980.1"/>
    </source>
</evidence>
<feature type="compositionally biased region" description="Basic and acidic residues" evidence="1">
    <location>
        <begin position="41"/>
        <end position="54"/>
    </location>
</feature>
<dbReference type="EMBL" id="CP092109">
    <property type="protein sequence ID" value="UWZ79980.1"/>
    <property type="molecule type" value="Genomic_DNA"/>
</dbReference>
<evidence type="ECO:0000256" key="1">
    <source>
        <dbReference type="SAM" id="MobiDB-lite"/>
    </source>
</evidence>
<dbReference type="Proteomes" id="UP001060414">
    <property type="component" value="Chromosome"/>
</dbReference>
<proteinExistence type="predicted"/>
<sequence>MKTQELKGMFQEAVEDLKSINMDYLREHRVLSGTPQGSGYDVRRAEEERHRNDEYMGSDILD</sequence>
<accession>A0ABY5ZLG2</accession>